<dbReference type="Pfam" id="PF08310">
    <property type="entry name" value="LGFP"/>
    <property type="match status" value="3"/>
</dbReference>
<evidence type="ECO:0000313" key="1">
    <source>
        <dbReference type="EMBL" id="MDK4325066.1"/>
    </source>
</evidence>
<sequence>MKNIMWRRSRKSLVGFLVLPTVLGFLSVPVASAVNKSPQEISFASEDYLVEQNVVEQNYQKTLVTTTDEIEVEEGISLNIDGVGGIADAEIVEFREAAAPVIHQQPPMKEIIEGDMWSDQVDLPRWVDKAEADSAELIIADELNQQTRSAAHCRTFWPSPHQVCGGILQEYTRIGGGSFSWLLSPVEPEQLNPDRRGYRQKFVNGWVYWSPEHGAHAIATHTFGVWAKHGWEAGWLGYPVGPEIPVNGTTVIDAELRHGWYQQFEGGRIYRTPITKAPMNYRVASVRGKILEKWSELGGTTGSLGFPIADETPTSDGVGRFSLFEYGAIYWHPDTGAWEVTDLTNLLWRNAGAESSRYGYPISAPRIENGWKIQAFSGGKISVPIKDTQDEFDCYRNSLYNALTNLYFGSFIFSCGETETVAKENRGIIEDPSDVLQILNEAYEDIIAKQFQRQRAVRCRDARYEKPVVKQRHIEVARRGTICYGQANRFSQLWSEELKYEVSNRLDNRTNHTVKARLINSVDQNAELVMNYEVLDDSDKQMNDPEDGDSVTAVSTYQSRSRYFLRDTKNRSAVFRVFPRTFPGGDFHVQISQVELTVPSRRIYSIPVKLNFSPGRFNCPEYREISKRSTGDLCRFP</sequence>
<protein>
    <submittedName>
        <fullName evidence="1">Uncharacterized protein</fullName>
    </submittedName>
</protein>
<name>A0AAP4BTC9_9CORY</name>
<evidence type="ECO:0000313" key="2">
    <source>
        <dbReference type="Proteomes" id="UP001226160"/>
    </source>
</evidence>
<proteinExistence type="predicted"/>
<organism evidence="1 2">
    <name type="scientific">Corynebacterium propinquum</name>
    <dbReference type="NCBI Taxonomy" id="43769"/>
    <lineage>
        <taxon>Bacteria</taxon>
        <taxon>Bacillati</taxon>
        <taxon>Actinomycetota</taxon>
        <taxon>Actinomycetes</taxon>
        <taxon>Mycobacteriales</taxon>
        <taxon>Corynebacteriaceae</taxon>
        <taxon>Corynebacterium</taxon>
    </lineage>
</organism>
<reference evidence="1" key="1">
    <citation type="submission" date="2023-05" db="EMBL/GenBank/DDBJ databases">
        <title>Metabolic capabilities are highly conserved among human nasal-associated Corynebacterium species in pangenomic analyses.</title>
        <authorList>
            <person name="Tran T.H."/>
            <person name="Roberts A.Q."/>
            <person name="Escapa I.F."/>
            <person name="Gao W."/>
            <person name="Conlan S."/>
            <person name="Kong H."/>
            <person name="Segre J.A."/>
            <person name="Kelly M.S."/>
            <person name="Lemon K.P."/>
        </authorList>
    </citation>
    <scope>NUCLEOTIDE SEQUENCE</scope>
    <source>
        <strain evidence="1">KPL2654</strain>
    </source>
</reference>
<dbReference type="RefSeq" id="WP_284589411.1">
    <property type="nucleotide sequence ID" value="NZ_JASNVP010000001.1"/>
</dbReference>
<dbReference type="EMBL" id="JASNVP010000001">
    <property type="protein sequence ID" value="MDK4325066.1"/>
    <property type="molecule type" value="Genomic_DNA"/>
</dbReference>
<comment type="caution">
    <text evidence="1">The sequence shown here is derived from an EMBL/GenBank/DDBJ whole genome shotgun (WGS) entry which is preliminary data.</text>
</comment>
<gene>
    <name evidence="1" type="ORF">QPX54_00840</name>
</gene>
<dbReference type="InterPro" id="IPR013207">
    <property type="entry name" value="LGFP"/>
</dbReference>
<dbReference type="Proteomes" id="UP001226160">
    <property type="component" value="Unassembled WGS sequence"/>
</dbReference>
<accession>A0AAP4BTC9</accession>
<dbReference type="AlphaFoldDB" id="A0AAP4BTC9"/>